<evidence type="ECO:0000256" key="1">
    <source>
        <dbReference type="SAM" id="MobiDB-lite"/>
    </source>
</evidence>
<feature type="region of interest" description="Disordered" evidence="1">
    <location>
        <begin position="120"/>
        <end position="143"/>
    </location>
</feature>
<organism evidence="2 3">
    <name type="scientific">Leptolyngbya iicbica LK</name>
    <dbReference type="NCBI Taxonomy" id="2294035"/>
    <lineage>
        <taxon>Bacteria</taxon>
        <taxon>Bacillati</taxon>
        <taxon>Cyanobacteriota</taxon>
        <taxon>Cyanophyceae</taxon>
        <taxon>Leptolyngbyales</taxon>
        <taxon>Leptolyngbyaceae</taxon>
        <taxon>Leptolyngbya group</taxon>
        <taxon>Leptolyngbya</taxon>
        <taxon>Leptolyngbya iicbica</taxon>
    </lineage>
</organism>
<dbReference type="RefSeq" id="WP_130199528.1">
    <property type="nucleotide sequence ID" value="NZ_QVFV01000006.1"/>
</dbReference>
<feature type="region of interest" description="Disordered" evidence="1">
    <location>
        <begin position="54"/>
        <end position="73"/>
    </location>
</feature>
<dbReference type="OrthoDB" id="526441at2"/>
<keyword evidence="3" id="KW-1185">Reference proteome</keyword>
<dbReference type="Proteomes" id="UP000292459">
    <property type="component" value="Unassembled WGS sequence"/>
</dbReference>
<protein>
    <submittedName>
        <fullName evidence="2">Uncharacterized protein</fullName>
    </submittedName>
</protein>
<name>A0A4Q7E3W3_9CYAN</name>
<proteinExistence type="predicted"/>
<comment type="caution">
    <text evidence="2">The sequence shown here is derived from an EMBL/GenBank/DDBJ whole genome shotgun (WGS) entry which is preliminary data.</text>
</comment>
<dbReference type="EMBL" id="QVFV01000006">
    <property type="protein sequence ID" value="RZM76044.1"/>
    <property type="molecule type" value="Genomic_DNA"/>
</dbReference>
<evidence type="ECO:0000313" key="3">
    <source>
        <dbReference type="Proteomes" id="UP000292459"/>
    </source>
</evidence>
<reference evidence="2 3" key="1">
    <citation type="submission" date="2018-11" db="EMBL/GenBank/DDBJ databases">
        <title>Whole genome sequencing of an environmental sample.</title>
        <authorList>
            <person name="Sarangi A.N."/>
            <person name="Singh D."/>
            <person name="Tripathy S."/>
        </authorList>
    </citation>
    <scope>NUCLEOTIDE SEQUENCE [LARGE SCALE GENOMIC DNA]</scope>
    <source>
        <strain evidence="2 3">Lakshadweep</strain>
    </source>
</reference>
<dbReference type="AlphaFoldDB" id="A0A4Q7E3W3"/>
<accession>A0A4Q7E3W3</accession>
<gene>
    <name evidence="2" type="ORF">DYY88_19305</name>
</gene>
<evidence type="ECO:0000313" key="2">
    <source>
        <dbReference type="EMBL" id="RZM76044.1"/>
    </source>
</evidence>
<sequence length="437" mass="48017">MKLPLVSDMDCLLRAQRLYWLLLALAVPIAPVQAKSFDAPHKQLLKLGTESEGRLAAPASASRTSEVLGADPPSARNRAIAQSALADVSPPAKSQNDFKKVPKSAAPLLSDFLAVPEAAPVRPSRHLSRTQSSVRPGAKPLMPDDATVAELPSDPELGVIQVGQVSRDDELGVIQLRSPLQDPELGILELRQIAPPTPRSPLAYLSTFVAASSSDNIFLFEDPIQGRFGDQLVRPGISILAFPTLGPDTGLLLSARTTLFRYQEQTASNYDEVRFQAGIRQRLSANAYGELSLSHQLLYEEGFSEQFFTNTGIDLTLGRRDRLTPQLTLDSYYQGQIFFSDPERFSNVLNSVGATLNYEINSQWDTGIGYRLTISDFTQQSRHETYQRLTGQLRYAITPEVRLSLFGGLSNGRSSESRITFDDTFFGLSINATVPIF</sequence>